<keyword evidence="2" id="KW-1185">Reference proteome</keyword>
<evidence type="ECO:0000313" key="1">
    <source>
        <dbReference type="EMBL" id="MCD9642862.1"/>
    </source>
</evidence>
<proteinExistence type="predicted"/>
<gene>
    <name evidence="1" type="ORF">HAX54_029896</name>
</gene>
<organism evidence="1 2">
    <name type="scientific">Datura stramonium</name>
    <name type="common">Jimsonweed</name>
    <name type="synonym">Common thornapple</name>
    <dbReference type="NCBI Taxonomy" id="4076"/>
    <lineage>
        <taxon>Eukaryota</taxon>
        <taxon>Viridiplantae</taxon>
        <taxon>Streptophyta</taxon>
        <taxon>Embryophyta</taxon>
        <taxon>Tracheophyta</taxon>
        <taxon>Spermatophyta</taxon>
        <taxon>Magnoliopsida</taxon>
        <taxon>eudicotyledons</taxon>
        <taxon>Gunneridae</taxon>
        <taxon>Pentapetalae</taxon>
        <taxon>asterids</taxon>
        <taxon>lamiids</taxon>
        <taxon>Solanales</taxon>
        <taxon>Solanaceae</taxon>
        <taxon>Solanoideae</taxon>
        <taxon>Datureae</taxon>
        <taxon>Datura</taxon>
    </lineage>
</organism>
<protein>
    <submittedName>
        <fullName evidence="1">Uncharacterized protein</fullName>
    </submittedName>
</protein>
<accession>A0ABS8V914</accession>
<dbReference type="EMBL" id="JACEIK010003727">
    <property type="protein sequence ID" value="MCD9642862.1"/>
    <property type="molecule type" value="Genomic_DNA"/>
</dbReference>
<evidence type="ECO:0000313" key="2">
    <source>
        <dbReference type="Proteomes" id="UP000823775"/>
    </source>
</evidence>
<reference evidence="1 2" key="1">
    <citation type="journal article" date="2021" name="BMC Genomics">
        <title>Datura genome reveals duplications of psychoactive alkaloid biosynthetic genes and high mutation rate following tissue culture.</title>
        <authorList>
            <person name="Rajewski A."/>
            <person name="Carter-House D."/>
            <person name="Stajich J."/>
            <person name="Litt A."/>
        </authorList>
    </citation>
    <scope>NUCLEOTIDE SEQUENCE [LARGE SCALE GENOMIC DNA]</scope>
    <source>
        <strain evidence="1">AR-01</strain>
    </source>
</reference>
<dbReference type="Proteomes" id="UP000823775">
    <property type="component" value="Unassembled WGS sequence"/>
</dbReference>
<sequence length="177" mass="19536">MSSNAPSIFYGDIVAPFIKTTGAGIVPPVVDGSVIFYAPLMEELFSPWVSDPKEVESLNDLVIAKKFNFIKDCFHHSFGDDTTTLRTHSVRIFHPPSQASCWCTFILSPWDLAGNLSSVSMSDCVRSIPSPSARWLIPLESSFSSPGHYLNLRSRLFPRSLHPSICSSNYSIDAIHG</sequence>
<comment type="caution">
    <text evidence="1">The sequence shown here is derived from an EMBL/GenBank/DDBJ whole genome shotgun (WGS) entry which is preliminary data.</text>
</comment>
<name>A0ABS8V914_DATST</name>